<evidence type="ECO:0000256" key="9">
    <source>
        <dbReference type="PROSITE-ProRule" id="PRU00508"/>
    </source>
</evidence>
<evidence type="ECO:0000256" key="5">
    <source>
        <dbReference type="ARBA" id="ARBA00022771"/>
    </source>
</evidence>
<dbReference type="EMBL" id="OU893332">
    <property type="protein sequence ID" value="CAG9782489.1"/>
    <property type="molecule type" value="Genomic_DNA"/>
</dbReference>
<keyword evidence="4 10" id="KW-0479">Metal-binding</keyword>
<evidence type="ECO:0000256" key="10">
    <source>
        <dbReference type="RuleBase" id="RU366018"/>
    </source>
</evidence>
<evidence type="ECO:0000259" key="12">
    <source>
        <dbReference type="PROSITE" id="PS51157"/>
    </source>
</evidence>
<comment type="pathway">
    <text evidence="2 10">Protein modification; protein ubiquitination.</text>
</comment>
<dbReference type="GO" id="GO:0000151">
    <property type="term" value="C:ubiquitin ligase complex"/>
    <property type="evidence" value="ECO:0007669"/>
    <property type="project" value="TreeGrafter"/>
</dbReference>
<evidence type="ECO:0000256" key="8">
    <source>
        <dbReference type="ARBA" id="ARBA00046341"/>
    </source>
</evidence>
<dbReference type="GO" id="GO:0008270">
    <property type="term" value="F:zinc ion binding"/>
    <property type="evidence" value="ECO:0007669"/>
    <property type="project" value="UniProtKB-UniRule"/>
</dbReference>
<keyword evidence="3 10" id="KW-0808">Transferase</keyword>
<dbReference type="InterPro" id="IPR014719">
    <property type="entry name" value="Ribosomal_bL12_C/ClpS-like"/>
</dbReference>
<sequence>MSSPPPVQLEVEVGDESMEEDTPEMIPSDRFTLPARAEAVVELWRMKLAEGVLSPSHFQDHWRVTVPRIYSPQPNRTSLDWVFDEELATKLLIHPLEQFVWGSSDSAQPPPPRRSTLCGRVFKQGEPAYSCRECGMDNTCVLCVECFKVSAHRHHKYKMGQSSGGGCCDCGDTEAWKRDPFCELHAAPAGDDQSQSNINPEVVERMKIVASVVLSYCLRLLTHDHAPSLPNDLRLKDTEKDLLQILDSPDCYCTVLYNDESHTFEQVITTLTREMKCNHRDSVELVTHIDREGRALVKCNSFQVCDKLKTDIELCTAMFERFTSRHGPSLKVLVMHAHVIAHQLYAMKLLMW</sequence>
<proteinExistence type="inferred from homology"/>
<dbReference type="InterPro" id="IPR039164">
    <property type="entry name" value="UBR1-like"/>
</dbReference>
<comment type="function">
    <text evidence="10">Ubiquitin ligase protein which is a component of the N-end rule pathway. Recognizes and binds to proteins bearing specific N-terminal residues that are destabilizing according to the N-end rule, leading to their ubiquitination and subsequent degradation.</text>
</comment>
<organism evidence="13 14">
    <name type="scientific">Diatraea saccharalis</name>
    <name type="common">sugarcane borer</name>
    <dbReference type="NCBI Taxonomy" id="40085"/>
    <lineage>
        <taxon>Eukaryota</taxon>
        <taxon>Metazoa</taxon>
        <taxon>Ecdysozoa</taxon>
        <taxon>Arthropoda</taxon>
        <taxon>Hexapoda</taxon>
        <taxon>Insecta</taxon>
        <taxon>Pterygota</taxon>
        <taxon>Neoptera</taxon>
        <taxon>Endopterygota</taxon>
        <taxon>Lepidoptera</taxon>
        <taxon>Glossata</taxon>
        <taxon>Ditrysia</taxon>
        <taxon>Pyraloidea</taxon>
        <taxon>Crambidae</taxon>
        <taxon>Crambinae</taxon>
        <taxon>Diatraea</taxon>
    </lineage>
</organism>
<comment type="catalytic activity">
    <reaction evidence="1 10">
        <text>S-ubiquitinyl-[E2 ubiquitin-conjugating enzyme]-L-cysteine + [acceptor protein]-L-lysine = [E2 ubiquitin-conjugating enzyme]-L-cysteine + N(6)-ubiquitinyl-[acceptor protein]-L-lysine.</text>
        <dbReference type="EC" id="2.3.2.27"/>
    </reaction>
</comment>
<dbReference type="SMART" id="SM00396">
    <property type="entry name" value="ZnF_UBR1"/>
    <property type="match status" value="1"/>
</dbReference>
<dbReference type="Pfam" id="PF02617">
    <property type="entry name" value="ClpS"/>
    <property type="match status" value="1"/>
</dbReference>
<dbReference type="PANTHER" id="PTHR21497:SF24">
    <property type="entry name" value="E3 UBIQUITIN-PROTEIN LIGASE UBR1"/>
    <property type="match status" value="1"/>
</dbReference>
<evidence type="ECO:0000313" key="13">
    <source>
        <dbReference type="EMBL" id="CAG9782489.1"/>
    </source>
</evidence>
<feature type="compositionally biased region" description="Acidic residues" evidence="11">
    <location>
        <begin position="12"/>
        <end position="23"/>
    </location>
</feature>
<dbReference type="GO" id="GO:0005737">
    <property type="term" value="C:cytoplasm"/>
    <property type="evidence" value="ECO:0007669"/>
    <property type="project" value="TreeGrafter"/>
</dbReference>
<accession>A0A9N9N068</accession>
<evidence type="ECO:0000256" key="3">
    <source>
        <dbReference type="ARBA" id="ARBA00022679"/>
    </source>
</evidence>
<evidence type="ECO:0000256" key="4">
    <source>
        <dbReference type="ARBA" id="ARBA00022723"/>
    </source>
</evidence>
<dbReference type="GO" id="GO:0061630">
    <property type="term" value="F:ubiquitin protein ligase activity"/>
    <property type="evidence" value="ECO:0007669"/>
    <property type="project" value="UniProtKB-UniRule"/>
</dbReference>
<evidence type="ECO:0000256" key="7">
    <source>
        <dbReference type="ARBA" id="ARBA00022833"/>
    </source>
</evidence>
<dbReference type="Gene3D" id="3.30.1390.10">
    <property type="match status" value="1"/>
</dbReference>
<dbReference type="FunFam" id="2.10.110.30:FF:000001">
    <property type="entry name" value="E3 ubiquitin-protein ligase UBR2 isoform 1"/>
    <property type="match status" value="1"/>
</dbReference>
<dbReference type="OrthoDB" id="26387at2759"/>
<evidence type="ECO:0000313" key="14">
    <source>
        <dbReference type="Proteomes" id="UP001153714"/>
    </source>
</evidence>
<feature type="zinc finger region" description="UBR-type" evidence="9">
    <location>
        <begin position="116"/>
        <end position="187"/>
    </location>
</feature>
<reference evidence="13" key="2">
    <citation type="submission" date="2022-10" db="EMBL/GenBank/DDBJ databases">
        <authorList>
            <consortium name="ENA_rothamsted_submissions"/>
            <consortium name="culmorum"/>
            <person name="King R."/>
        </authorList>
    </citation>
    <scope>NUCLEOTIDE SEQUENCE</scope>
</reference>
<comment type="similarity">
    <text evidence="8 10">Belongs to the E3 ubiquitin-protein ligase UBR1-like family.</text>
</comment>
<dbReference type="PANTHER" id="PTHR21497">
    <property type="entry name" value="UBIQUITIN LIGASE E3 ALPHA-RELATED"/>
    <property type="match status" value="1"/>
</dbReference>
<name>A0A9N9N068_9NEOP</name>
<protein>
    <recommendedName>
        <fullName evidence="10">E3 ubiquitin-protein ligase</fullName>
        <ecNumber evidence="10">2.3.2.27</ecNumber>
    </recommendedName>
</protein>
<dbReference type="AlphaFoldDB" id="A0A9N9N068"/>
<evidence type="ECO:0000256" key="11">
    <source>
        <dbReference type="SAM" id="MobiDB-lite"/>
    </source>
</evidence>
<dbReference type="Gene3D" id="2.10.110.30">
    <property type="match status" value="1"/>
</dbReference>
<evidence type="ECO:0000256" key="2">
    <source>
        <dbReference type="ARBA" id="ARBA00004906"/>
    </source>
</evidence>
<dbReference type="InterPro" id="IPR003126">
    <property type="entry name" value="Znf_UBR"/>
</dbReference>
<dbReference type="InterPro" id="IPR003769">
    <property type="entry name" value="ClpS_core"/>
</dbReference>
<keyword evidence="6 10" id="KW-0833">Ubl conjugation pathway</keyword>
<feature type="domain" description="UBR-type" evidence="12">
    <location>
        <begin position="116"/>
        <end position="187"/>
    </location>
</feature>
<keyword evidence="14" id="KW-1185">Reference proteome</keyword>
<keyword evidence="5 10" id="KW-0863">Zinc-finger</keyword>
<dbReference type="EC" id="2.3.2.27" evidence="10"/>
<keyword evidence="7 10" id="KW-0862">Zinc</keyword>
<dbReference type="GO" id="GO:0016567">
    <property type="term" value="P:protein ubiquitination"/>
    <property type="evidence" value="ECO:0007669"/>
    <property type="project" value="UniProtKB-UniRule"/>
</dbReference>
<reference evidence="13" key="1">
    <citation type="submission" date="2021-12" db="EMBL/GenBank/DDBJ databases">
        <authorList>
            <person name="King R."/>
        </authorList>
    </citation>
    <scope>NUCLEOTIDE SEQUENCE</scope>
</reference>
<dbReference type="PROSITE" id="PS51157">
    <property type="entry name" value="ZF_UBR"/>
    <property type="match status" value="1"/>
</dbReference>
<dbReference type="CDD" id="cd19672">
    <property type="entry name" value="UBR-box_UBR1_like"/>
    <property type="match status" value="1"/>
</dbReference>
<dbReference type="SUPFAM" id="SSF54736">
    <property type="entry name" value="ClpS-like"/>
    <property type="match status" value="1"/>
</dbReference>
<feature type="region of interest" description="Disordered" evidence="11">
    <location>
        <begin position="1"/>
        <end position="24"/>
    </location>
</feature>
<dbReference type="GO" id="GO:0071596">
    <property type="term" value="P:ubiquitin-dependent protein catabolic process via the N-end rule pathway"/>
    <property type="evidence" value="ECO:0007669"/>
    <property type="project" value="UniProtKB-UniRule"/>
</dbReference>
<evidence type="ECO:0000256" key="1">
    <source>
        <dbReference type="ARBA" id="ARBA00000900"/>
    </source>
</evidence>
<evidence type="ECO:0000256" key="6">
    <source>
        <dbReference type="ARBA" id="ARBA00022786"/>
    </source>
</evidence>
<gene>
    <name evidence="13" type="ORF">DIATSA_LOCUS742</name>
</gene>
<dbReference type="Proteomes" id="UP001153714">
    <property type="component" value="Chromosome 1"/>
</dbReference>
<dbReference type="Pfam" id="PF02207">
    <property type="entry name" value="zf-UBR"/>
    <property type="match status" value="1"/>
</dbReference>